<proteinExistence type="predicted"/>
<reference evidence="2 4" key="1">
    <citation type="journal article" date="2009" name="PLoS Biol.">
        <title>Lineage-specific biology revealed by a finished genome assembly of the mouse.</title>
        <authorList>
            <consortium name="Mouse Genome Sequencing Consortium"/>
            <person name="Church D.M."/>
            <person name="Goodstadt L."/>
            <person name="Hillier L.W."/>
            <person name="Zody M.C."/>
            <person name="Goldstein S."/>
            <person name="She X."/>
            <person name="Bult C.J."/>
            <person name="Agarwala R."/>
            <person name="Cherry J.L."/>
            <person name="DiCuccio M."/>
            <person name="Hlavina W."/>
            <person name="Kapustin Y."/>
            <person name="Meric P."/>
            <person name="Maglott D."/>
            <person name="Birtle Z."/>
            <person name="Marques A.C."/>
            <person name="Graves T."/>
            <person name="Zhou S."/>
            <person name="Teague B."/>
            <person name="Potamousis K."/>
            <person name="Churas C."/>
            <person name="Place M."/>
            <person name="Herschleb J."/>
            <person name="Runnheim R."/>
            <person name="Forrest D."/>
            <person name="Amos-Landgraf J."/>
            <person name="Schwartz D.C."/>
            <person name="Cheng Z."/>
            <person name="Lindblad-Toh K."/>
            <person name="Eichler E.E."/>
            <person name="Ponting C.P."/>
        </authorList>
    </citation>
    <scope>NUCLEOTIDE SEQUENCE [LARGE SCALE GENOMIC DNA]</scope>
    <source>
        <strain evidence="2 4">C57BL/6J</strain>
    </source>
</reference>
<evidence type="ECO:0000313" key="2">
    <source>
        <dbReference type="Ensembl" id="ENSMUSP00000105679.2"/>
    </source>
</evidence>
<sequence>MQIHAGPASRRGRRGPLARLSGPEATCNSRPAARGRQRAAAPRMPAPERPRSRRPQSQPGPGELCVRPRKIVFADELRPREPLHPEKHPRDLGPRLNPVPDYELLSTWAGSERPQASAGSRDDKGSHGWGNRARGLQGRG</sequence>
<reference evidence="2" key="4">
    <citation type="submission" date="2025-09" db="UniProtKB">
        <authorList>
            <consortium name="Ensembl"/>
        </authorList>
    </citation>
    <scope>IDENTIFICATION</scope>
    <source>
        <strain evidence="2">C57BL/6J</strain>
    </source>
</reference>
<dbReference type="HOGENOM" id="CLU_1834525_0_0_1"/>
<dbReference type="AGR" id="MGI:1924340"/>
<feature type="compositionally biased region" description="Low complexity" evidence="1">
    <location>
        <begin position="17"/>
        <end position="43"/>
    </location>
</feature>
<evidence type="ECO:0000313" key="3">
    <source>
        <dbReference type="MGI" id="MGI:1924340"/>
    </source>
</evidence>
<dbReference type="Proteomes" id="UP000000589">
    <property type="component" value="Chromosome 8"/>
</dbReference>
<feature type="compositionally biased region" description="Basic and acidic residues" evidence="1">
    <location>
        <begin position="72"/>
        <end position="93"/>
    </location>
</feature>
<dbReference type="GeneTree" id="ENSGT00940000162475"/>
<reference evidence="2" key="3">
    <citation type="submission" date="2025-08" db="UniProtKB">
        <authorList>
            <consortium name="Ensembl"/>
        </authorList>
    </citation>
    <scope>IDENTIFICATION</scope>
    <source>
        <strain evidence="2">C57BL/6J</strain>
    </source>
</reference>
<gene>
    <name evidence="2 3" type="primary">Ocel1</name>
</gene>
<protein>
    <submittedName>
        <fullName evidence="2">Occludin/ELL domain containing 1</fullName>
    </submittedName>
</protein>
<organism evidence="2 4">
    <name type="scientific">Mus musculus</name>
    <name type="common">Mouse</name>
    <dbReference type="NCBI Taxonomy" id="10090"/>
    <lineage>
        <taxon>Eukaryota</taxon>
        <taxon>Metazoa</taxon>
        <taxon>Chordata</taxon>
        <taxon>Craniata</taxon>
        <taxon>Vertebrata</taxon>
        <taxon>Euteleostomi</taxon>
        <taxon>Mammalia</taxon>
        <taxon>Eutheria</taxon>
        <taxon>Euarchontoglires</taxon>
        <taxon>Glires</taxon>
        <taxon>Rodentia</taxon>
        <taxon>Myomorpha</taxon>
        <taxon>Muroidea</taxon>
        <taxon>Muridae</taxon>
        <taxon>Murinae</taxon>
        <taxon>Mus</taxon>
        <taxon>Mus</taxon>
    </lineage>
</organism>
<evidence type="ECO:0000313" key="4">
    <source>
        <dbReference type="Proteomes" id="UP000000589"/>
    </source>
</evidence>
<name>D3Z3P1_MOUSE</name>
<feature type="region of interest" description="Disordered" evidence="1">
    <location>
        <begin position="1"/>
        <end position="140"/>
    </location>
</feature>
<evidence type="ECO:0000256" key="1">
    <source>
        <dbReference type="SAM" id="MobiDB-lite"/>
    </source>
</evidence>
<dbReference type="Bgee" id="ENSMUSG00000002396">
    <property type="expression patterns" value="Expressed in small intestine Peyer's patch and 146 other cell types or tissues"/>
</dbReference>
<dbReference type="AlphaFoldDB" id="D3Z3P1"/>
<dbReference type="ExpressionAtlas" id="D3Z3P1">
    <property type="expression patterns" value="baseline and differential"/>
</dbReference>
<accession>D3Z3P1</accession>
<dbReference type="SMR" id="D3Z3P1"/>
<reference evidence="2 4" key="2">
    <citation type="journal article" date="2011" name="PLoS Biol.">
        <title>Modernizing reference genome assemblies.</title>
        <authorList>
            <person name="Church D.M."/>
            <person name="Schneider V.A."/>
            <person name="Graves T."/>
            <person name="Auger K."/>
            <person name="Cunningham F."/>
            <person name="Bouk N."/>
            <person name="Chen H.C."/>
            <person name="Agarwala R."/>
            <person name="McLaren W.M."/>
            <person name="Ritchie G.R."/>
            <person name="Albracht D."/>
            <person name="Kremitzki M."/>
            <person name="Rock S."/>
            <person name="Kotkiewicz H."/>
            <person name="Kremitzki C."/>
            <person name="Wollam A."/>
            <person name="Trani L."/>
            <person name="Fulton L."/>
            <person name="Fulton R."/>
            <person name="Matthews L."/>
            <person name="Whitehead S."/>
            <person name="Chow W."/>
            <person name="Torrance J."/>
            <person name="Dunn M."/>
            <person name="Harden G."/>
            <person name="Threadgold G."/>
            <person name="Wood J."/>
            <person name="Collins J."/>
            <person name="Heath P."/>
            <person name="Griffiths G."/>
            <person name="Pelan S."/>
            <person name="Grafham D."/>
            <person name="Eichler E.E."/>
            <person name="Weinstock G."/>
            <person name="Mardis E.R."/>
            <person name="Wilson R.K."/>
            <person name="Howe K."/>
            <person name="Flicek P."/>
            <person name="Hubbard T."/>
        </authorList>
    </citation>
    <scope>NUCLEOTIDE SEQUENCE [LARGE SCALE GENOMIC DNA]</scope>
    <source>
        <strain evidence="2 4">C57BL/6J</strain>
    </source>
</reference>
<keyword evidence="4" id="KW-1185">Reference proteome</keyword>
<dbReference type="Antibodypedia" id="27553">
    <property type="antibodies" value="78 antibodies from 13 providers"/>
</dbReference>
<dbReference type="Ensembl" id="ENSMUST00000110052.2">
    <property type="protein sequence ID" value="ENSMUSP00000105679.2"/>
    <property type="gene ID" value="ENSMUSG00000002396.9"/>
</dbReference>
<dbReference type="MGI" id="MGI:1924340">
    <property type="gene designation" value="Ocel1"/>
</dbReference>
<dbReference type="VEuPathDB" id="HostDB:ENSMUSG00000002396"/>